<dbReference type="AlphaFoldDB" id="A0AAD2GDB9"/>
<dbReference type="GO" id="GO:0005524">
    <property type="term" value="F:ATP binding"/>
    <property type="evidence" value="ECO:0007669"/>
    <property type="project" value="UniProtKB-KW"/>
</dbReference>
<accession>A0AAD2GDB9</accession>
<dbReference type="Pfam" id="PF02816">
    <property type="entry name" value="Alpha_kinase"/>
    <property type="match status" value="1"/>
</dbReference>
<dbReference type="Proteomes" id="UP001295423">
    <property type="component" value="Unassembled WGS sequence"/>
</dbReference>
<dbReference type="SMART" id="SM00811">
    <property type="entry name" value="Alpha_kinase"/>
    <property type="match status" value="1"/>
</dbReference>
<dbReference type="SUPFAM" id="SSF56112">
    <property type="entry name" value="Protein kinase-like (PK-like)"/>
    <property type="match status" value="1"/>
</dbReference>
<evidence type="ECO:0000256" key="3">
    <source>
        <dbReference type="ARBA" id="ARBA00022741"/>
    </source>
</evidence>
<feature type="region of interest" description="Disordered" evidence="6">
    <location>
        <begin position="425"/>
        <end position="467"/>
    </location>
</feature>
<feature type="compositionally biased region" description="Low complexity" evidence="6">
    <location>
        <begin position="320"/>
        <end position="345"/>
    </location>
</feature>
<keyword evidence="2" id="KW-0808">Transferase</keyword>
<dbReference type="InterPro" id="IPR051852">
    <property type="entry name" value="Alpha-type_PK"/>
</dbReference>
<organism evidence="8 9">
    <name type="scientific">Cylindrotheca closterium</name>
    <dbReference type="NCBI Taxonomy" id="2856"/>
    <lineage>
        <taxon>Eukaryota</taxon>
        <taxon>Sar</taxon>
        <taxon>Stramenopiles</taxon>
        <taxon>Ochrophyta</taxon>
        <taxon>Bacillariophyta</taxon>
        <taxon>Bacillariophyceae</taxon>
        <taxon>Bacillariophycidae</taxon>
        <taxon>Bacillariales</taxon>
        <taxon>Bacillariaceae</taxon>
        <taxon>Cylindrotheca</taxon>
    </lineage>
</organism>
<sequence>MTNPSAAARTNLTFKDVDISREKLGEGSFRECYEGIYIGGHRNTQDAACKRFKSQYAASIEQEFFAQDEFKISESAIHMAECWNEFCDKNKKIIMSQGSVYEQDGRKYLIEPLIRDFTKFNSNSGWIGDAASEWQVRCMEAFTHFTYHKSGGQSIVCDIQGRYRKDKFKKTKCRFELSDPAICSRSRSYGLTDLGEKGIDSFFANHQCNEFCQHTWSRPKQTKAWFPVAKGTSMVSSEVAAQLSLTTPPRFRLGRNGLLEIAEEEGKENKFAIVANSNIDSSSRKNKSKGKNNADGLATFDSLEVAGDHHYHQVVGEVGDSGSDWSSDNGDGDGDNNSGSDWSSSRGDDDDDNKAGENNGGDNNISSLIINKGYAEYDDDEVAGDIASNDYNHDNSYDVYGDDYGSEYGDVDENNTDVFFIGTGIGSDDEKIVGEDSGDDSDFHDDDNDNKKGKDAGNTGENEIIFC</sequence>
<comment type="caution">
    <text evidence="8">The sequence shown here is derived from an EMBL/GenBank/DDBJ whole genome shotgun (WGS) entry which is preliminary data.</text>
</comment>
<dbReference type="EMBL" id="CAKOGP040002380">
    <property type="protein sequence ID" value="CAJ1968339.1"/>
    <property type="molecule type" value="Genomic_DNA"/>
</dbReference>
<evidence type="ECO:0000259" key="7">
    <source>
        <dbReference type="PROSITE" id="PS51158"/>
    </source>
</evidence>
<dbReference type="GO" id="GO:0004674">
    <property type="term" value="F:protein serine/threonine kinase activity"/>
    <property type="evidence" value="ECO:0007669"/>
    <property type="project" value="UniProtKB-KW"/>
</dbReference>
<evidence type="ECO:0000313" key="8">
    <source>
        <dbReference type="EMBL" id="CAJ1968339.1"/>
    </source>
</evidence>
<dbReference type="InterPro" id="IPR011009">
    <property type="entry name" value="Kinase-like_dom_sf"/>
</dbReference>
<feature type="domain" description="Alpha-type protein kinase" evidence="7">
    <location>
        <begin position="1"/>
        <end position="220"/>
    </location>
</feature>
<keyword evidence="9" id="KW-1185">Reference proteome</keyword>
<evidence type="ECO:0000313" key="9">
    <source>
        <dbReference type="Proteomes" id="UP001295423"/>
    </source>
</evidence>
<evidence type="ECO:0000256" key="4">
    <source>
        <dbReference type="ARBA" id="ARBA00022777"/>
    </source>
</evidence>
<keyword evidence="1" id="KW-0723">Serine/threonine-protein kinase</keyword>
<protein>
    <recommendedName>
        <fullName evidence="7">Alpha-type protein kinase domain-containing protein</fullName>
    </recommendedName>
</protein>
<evidence type="ECO:0000256" key="6">
    <source>
        <dbReference type="SAM" id="MobiDB-lite"/>
    </source>
</evidence>
<dbReference type="PANTHER" id="PTHR45992:SF11">
    <property type="entry name" value="ALPHA-TYPE PROTEIN KINASE DOMAIN-CONTAINING PROTEIN"/>
    <property type="match status" value="1"/>
</dbReference>
<feature type="region of interest" description="Disordered" evidence="6">
    <location>
        <begin position="315"/>
        <end position="366"/>
    </location>
</feature>
<evidence type="ECO:0000256" key="1">
    <source>
        <dbReference type="ARBA" id="ARBA00022527"/>
    </source>
</evidence>
<reference evidence="8" key="1">
    <citation type="submission" date="2023-08" db="EMBL/GenBank/DDBJ databases">
        <authorList>
            <person name="Audoor S."/>
            <person name="Bilcke G."/>
        </authorList>
    </citation>
    <scope>NUCLEOTIDE SEQUENCE</scope>
</reference>
<keyword evidence="3" id="KW-0547">Nucleotide-binding</keyword>
<feature type="compositionally biased region" description="Acidic residues" evidence="6">
    <location>
        <begin position="436"/>
        <end position="448"/>
    </location>
</feature>
<dbReference type="Gene3D" id="3.20.200.10">
    <property type="entry name" value="MHCK/EF2 kinase"/>
    <property type="match status" value="1"/>
</dbReference>
<keyword evidence="5" id="KW-0067">ATP-binding</keyword>
<dbReference type="InterPro" id="IPR004166">
    <property type="entry name" value="a-kinase_dom"/>
</dbReference>
<evidence type="ECO:0000256" key="2">
    <source>
        <dbReference type="ARBA" id="ARBA00022679"/>
    </source>
</evidence>
<name>A0AAD2GDB9_9STRA</name>
<proteinExistence type="predicted"/>
<evidence type="ECO:0000256" key="5">
    <source>
        <dbReference type="ARBA" id="ARBA00022840"/>
    </source>
</evidence>
<dbReference type="PANTHER" id="PTHR45992">
    <property type="entry name" value="EUKARYOTIC ELONGATION FACTOR 2 KINASE-RELATED"/>
    <property type="match status" value="1"/>
</dbReference>
<keyword evidence="4" id="KW-0418">Kinase</keyword>
<gene>
    <name evidence="8" type="ORF">CYCCA115_LOCUS23190</name>
</gene>
<dbReference type="PROSITE" id="PS51158">
    <property type="entry name" value="ALPHA_KINASE"/>
    <property type="match status" value="1"/>
</dbReference>